<sequence>MGHIISVYTKGGIGLFGSEKPSPGTLDTTLPVLSRIKEFYSSKYESTDAQGNQKPDLRTLIHWDSNLNVNDEGVASVDFFNGDVTGEHVLIIEAISRDGRFGYQEKKLQCYSLNTKPKR</sequence>
<proteinExistence type="predicted"/>
<accession>A0A512CB00</accession>
<evidence type="ECO:0000313" key="2">
    <source>
        <dbReference type="Proteomes" id="UP000321301"/>
    </source>
</evidence>
<organism evidence="1 2">
    <name type="scientific">Cyclobacterium qasimii</name>
    <dbReference type="NCBI Taxonomy" id="1350429"/>
    <lineage>
        <taxon>Bacteria</taxon>
        <taxon>Pseudomonadati</taxon>
        <taxon>Bacteroidota</taxon>
        <taxon>Cytophagia</taxon>
        <taxon>Cytophagales</taxon>
        <taxon>Cyclobacteriaceae</taxon>
        <taxon>Cyclobacterium</taxon>
    </lineage>
</organism>
<name>A0A512CB00_9BACT</name>
<protein>
    <submittedName>
        <fullName evidence="1">Uncharacterized protein</fullName>
    </submittedName>
</protein>
<dbReference type="AlphaFoldDB" id="A0A512CB00"/>
<reference evidence="1 2" key="1">
    <citation type="submission" date="2019-07" db="EMBL/GenBank/DDBJ databases">
        <title>Whole genome shotgun sequence of Cyclobacterium qasimii NBRC 106168.</title>
        <authorList>
            <person name="Hosoyama A."/>
            <person name="Uohara A."/>
            <person name="Ohji S."/>
            <person name="Ichikawa N."/>
        </authorList>
    </citation>
    <scope>NUCLEOTIDE SEQUENCE [LARGE SCALE GENOMIC DNA]</scope>
    <source>
        <strain evidence="1 2">NBRC 106168</strain>
    </source>
</reference>
<gene>
    <name evidence="1" type="ORF">CQA01_19180</name>
</gene>
<keyword evidence="2" id="KW-1185">Reference proteome</keyword>
<dbReference type="Proteomes" id="UP000321301">
    <property type="component" value="Unassembled WGS sequence"/>
</dbReference>
<evidence type="ECO:0000313" key="1">
    <source>
        <dbReference type="EMBL" id="GEO21384.1"/>
    </source>
</evidence>
<dbReference type="EMBL" id="BJYV01000007">
    <property type="protein sequence ID" value="GEO21384.1"/>
    <property type="molecule type" value="Genomic_DNA"/>
</dbReference>
<comment type="caution">
    <text evidence="1">The sequence shown here is derived from an EMBL/GenBank/DDBJ whole genome shotgun (WGS) entry which is preliminary data.</text>
</comment>